<keyword evidence="1" id="KW-1133">Transmembrane helix</keyword>
<dbReference type="PANTHER" id="PTHR20992">
    <property type="entry name" value="AT15442P-RELATED"/>
    <property type="match status" value="1"/>
</dbReference>
<feature type="transmembrane region" description="Helical" evidence="1">
    <location>
        <begin position="107"/>
        <end position="126"/>
    </location>
</feature>
<sequence length="533" mass="56947">MSTALHDLPSPRALWRWLRQWRKTHLVDSVDRVAVLTHVDEAGALGPRFAFMTLMSVGIAMLGLLQNSAAVIIGAMLIAPLMGPIIELGMGLATFDFRTVRSALKTIAVGVALALSMAMLIVWLSPLKQATAEILARTEPTFFDLLVAVFSGLAGAYATITRKGETIVGVAIATALMPPLAVVAYGLVLMNWSIAGGAAMLLMTNLLAIALSATIIARLYGFGAYDSPKQSAWQAGLIVGTFVLLSIPLGLSLQRIAQKTQAEVAIRNTLDAEAGKFGGRISALRVDNASGAMIVDAVLMTPRHVQGLETQLSQQLGQQLGRRIDVQLREVLTADEAGLARQQATLSELSQSIAALKQAEAGRDAARAAETEARHTVVEALAARFGTLEQTAGNPQMTLRLSPRLGLSLAEARALETQLAASLDETRANIRVVPPLQALPPVPWRLDDEGRLDTAARQMLAAQIWALQRWQVTAIDSIGFARAEETARERAAEVAMLIRGEGIPVQTSRAANAGDRRAADDVENAVWLRLPPG</sequence>
<feature type="transmembrane region" description="Helical" evidence="1">
    <location>
        <begin position="167"/>
        <end position="188"/>
    </location>
</feature>
<dbReference type="PANTHER" id="PTHR20992:SF9">
    <property type="entry name" value="AT15442P-RELATED"/>
    <property type="match status" value="1"/>
</dbReference>
<accession>A0A3M2HXT4</accession>
<feature type="transmembrane region" description="Helical" evidence="1">
    <location>
        <begin position="194"/>
        <end position="220"/>
    </location>
</feature>
<dbReference type="EMBL" id="RFLY01000004">
    <property type="protein sequence ID" value="RMH93868.1"/>
    <property type="molecule type" value="Genomic_DNA"/>
</dbReference>
<evidence type="ECO:0000313" key="3">
    <source>
        <dbReference type="Proteomes" id="UP000275012"/>
    </source>
</evidence>
<feature type="transmembrane region" description="Helical" evidence="1">
    <location>
        <begin position="141"/>
        <end position="160"/>
    </location>
</feature>
<dbReference type="Pfam" id="PF04087">
    <property type="entry name" value="DUF389"/>
    <property type="match status" value="1"/>
</dbReference>
<feature type="transmembrane region" description="Helical" evidence="1">
    <location>
        <begin position="71"/>
        <end position="95"/>
    </location>
</feature>
<keyword evidence="1" id="KW-0812">Transmembrane</keyword>
<feature type="transmembrane region" description="Helical" evidence="1">
    <location>
        <begin position="49"/>
        <end position="65"/>
    </location>
</feature>
<dbReference type="AlphaFoldDB" id="A0A3M2HXT4"/>
<proteinExistence type="predicted"/>
<dbReference type="RefSeq" id="WP_122100909.1">
    <property type="nucleotide sequence ID" value="NZ_RFLY01000004.1"/>
</dbReference>
<name>A0A3M2HXT4_9GAMM</name>
<keyword evidence="3" id="KW-1185">Reference proteome</keyword>
<gene>
    <name evidence="2" type="ORF">EBB59_04300</name>
</gene>
<dbReference type="InterPro" id="IPR005240">
    <property type="entry name" value="DUF389"/>
</dbReference>
<comment type="caution">
    <text evidence="2">The sequence shown here is derived from an EMBL/GenBank/DDBJ whole genome shotgun (WGS) entry which is preliminary data.</text>
</comment>
<feature type="transmembrane region" description="Helical" evidence="1">
    <location>
        <begin position="232"/>
        <end position="251"/>
    </location>
</feature>
<evidence type="ECO:0000313" key="2">
    <source>
        <dbReference type="EMBL" id="RMH93868.1"/>
    </source>
</evidence>
<protein>
    <submittedName>
        <fullName evidence="2">DUF389 domain-containing protein</fullName>
    </submittedName>
</protein>
<evidence type="ECO:0000256" key="1">
    <source>
        <dbReference type="SAM" id="Phobius"/>
    </source>
</evidence>
<dbReference type="OrthoDB" id="9790659at2"/>
<keyword evidence="1" id="KW-0472">Membrane</keyword>
<organism evidence="2 3">
    <name type="scientific">Solilutibacter pythonis</name>
    <dbReference type="NCBI Taxonomy" id="2483112"/>
    <lineage>
        <taxon>Bacteria</taxon>
        <taxon>Pseudomonadati</taxon>
        <taxon>Pseudomonadota</taxon>
        <taxon>Gammaproteobacteria</taxon>
        <taxon>Lysobacterales</taxon>
        <taxon>Lysobacteraceae</taxon>
        <taxon>Solilutibacter</taxon>
    </lineage>
</organism>
<dbReference type="Proteomes" id="UP000275012">
    <property type="component" value="Unassembled WGS sequence"/>
</dbReference>
<reference evidence="2 3" key="1">
    <citation type="submission" date="2018-10" db="EMBL/GenBank/DDBJ databases">
        <title>Proposal of Lysobacter pythonis sp. nov. isolated from royal pythons (Python regius).</title>
        <authorList>
            <person name="Hans-Juergen B."/>
            <person name="Huptas C."/>
            <person name="Sandra B."/>
            <person name="Igor L."/>
            <person name="Joachim S."/>
            <person name="Siegfried S."/>
            <person name="Mareike W."/>
            <person name="Peter K."/>
        </authorList>
    </citation>
    <scope>NUCLEOTIDE SEQUENCE [LARGE SCALE GENOMIC DNA]</scope>
    <source>
        <strain evidence="2 3">4284/11</strain>
    </source>
</reference>